<dbReference type="RefSeq" id="WP_065399021.1">
    <property type="nucleotide sequence ID" value="NZ_MAYG01000001.1"/>
</dbReference>
<gene>
    <name evidence="3" type="ORF">BBI00_12170</name>
</gene>
<evidence type="ECO:0000313" key="3">
    <source>
        <dbReference type="EMBL" id="OCA75042.1"/>
    </source>
</evidence>
<keyword evidence="1" id="KW-0812">Transmembrane</keyword>
<evidence type="ECO:0000256" key="2">
    <source>
        <dbReference type="SAM" id="SignalP"/>
    </source>
</evidence>
<reference evidence="4" key="1">
    <citation type="submission" date="2016-07" db="EMBL/GenBank/DDBJ databases">
        <authorList>
            <person name="Florea S."/>
            <person name="Webb J.S."/>
            <person name="Jaromczyk J."/>
            <person name="Schardl C.L."/>
        </authorList>
    </citation>
    <scope>NUCLEOTIDE SEQUENCE [LARGE SCALE GENOMIC DNA]</scope>
    <source>
        <strain evidence="4">CC-VM-7</strain>
    </source>
</reference>
<evidence type="ECO:0000313" key="4">
    <source>
        <dbReference type="Proteomes" id="UP000093432"/>
    </source>
</evidence>
<comment type="caution">
    <text evidence="3">The sequence shown here is derived from an EMBL/GenBank/DDBJ whole genome shotgun (WGS) entry which is preliminary data.</text>
</comment>
<dbReference type="AlphaFoldDB" id="A0A1B8ZTX5"/>
<dbReference type="NCBIfam" id="NF047436">
    <property type="entry name" value="LA_2272_repeat"/>
    <property type="match status" value="1"/>
</dbReference>
<dbReference type="InterPro" id="IPR058093">
    <property type="entry name" value="LA_2272-like"/>
</dbReference>
<dbReference type="STRING" id="651561.BBI00_12170"/>
<organism evidence="3 4">
    <name type="scientific">Chryseobacterium arthrosphaerae</name>
    <dbReference type="NCBI Taxonomy" id="651561"/>
    <lineage>
        <taxon>Bacteria</taxon>
        <taxon>Pseudomonadati</taxon>
        <taxon>Bacteroidota</taxon>
        <taxon>Flavobacteriia</taxon>
        <taxon>Flavobacteriales</taxon>
        <taxon>Weeksellaceae</taxon>
        <taxon>Chryseobacterium group</taxon>
        <taxon>Chryseobacterium</taxon>
    </lineage>
</organism>
<sequence>MKARILLIAVLLSGSLVYASDTLRVDSLKPGFIAVSPSKNVRNINGVLFKYYDEEDHFKPKKVNGIGMGFSFLGIFLPPLLFFGLPSIGDWSLDDDYIIIPREKMNKINGLQLSLINMEPTVTNGLEVNVSSNISTYAVINGVSVSPFFNLHHEMKGVSVAPLANVGMKCRGIQIGLYNRCNDFRGIQIGMWNENGKRKLPLINWNFKRQMHKKAL</sequence>
<proteinExistence type="predicted"/>
<feature type="signal peptide" evidence="2">
    <location>
        <begin position="1"/>
        <end position="19"/>
    </location>
</feature>
<evidence type="ECO:0000256" key="1">
    <source>
        <dbReference type="SAM" id="Phobius"/>
    </source>
</evidence>
<keyword evidence="1" id="KW-1133">Transmembrane helix</keyword>
<feature type="chain" id="PRO_5008621141" evidence="2">
    <location>
        <begin position="20"/>
        <end position="216"/>
    </location>
</feature>
<protein>
    <submittedName>
        <fullName evidence="3">Uncharacterized protein</fullName>
    </submittedName>
</protein>
<dbReference type="OrthoDB" id="660602at2"/>
<name>A0A1B8ZTX5_9FLAO</name>
<dbReference type="Proteomes" id="UP000093432">
    <property type="component" value="Unassembled WGS sequence"/>
</dbReference>
<dbReference type="EMBL" id="MAYG01000001">
    <property type="protein sequence ID" value="OCA75042.1"/>
    <property type="molecule type" value="Genomic_DNA"/>
</dbReference>
<keyword evidence="1" id="KW-0472">Membrane</keyword>
<accession>A0A1B8ZTX5</accession>
<feature type="transmembrane region" description="Helical" evidence="1">
    <location>
        <begin position="66"/>
        <end position="85"/>
    </location>
</feature>
<keyword evidence="2" id="KW-0732">Signal</keyword>